<keyword evidence="2 4" id="KW-0378">Hydrolase</keyword>
<sequence length="161" mass="18168">MSIKHFVANNCELHRNESSSNMSERTLRELYLKGFEIAVKESSPMTVMASYNMVNGVYATNNHDTLVKVLRNEWGFEGMVMSDWDSITCERGDSMKARTADILKAPAAQCNLIMPGRPDQIEALERGVEEGLVKLDDLKRCAARVLEMVAGNTVYKYKIQE</sequence>
<evidence type="ECO:0000256" key="1">
    <source>
        <dbReference type="ARBA" id="ARBA00005336"/>
    </source>
</evidence>
<dbReference type="RefSeq" id="WP_006863691.1">
    <property type="nucleotide sequence ID" value="NZ_ACCL02000022.1"/>
</dbReference>
<dbReference type="PANTHER" id="PTHR42715">
    <property type="entry name" value="BETA-GLUCOSIDASE"/>
    <property type="match status" value="1"/>
</dbReference>
<accession>C6LJU1</accession>
<dbReference type="InterPro" id="IPR017853">
    <property type="entry name" value="GH"/>
</dbReference>
<proteinExistence type="inferred from homology"/>
<dbReference type="PANTHER" id="PTHR42715:SF10">
    <property type="entry name" value="BETA-GLUCOSIDASE"/>
    <property type="match status" value="1"/>
</dbReference>
<dbReference type="Proteomes" id="UP000005561">
    <property type="component" value="Unassembled WGS sequence"/>
</dbReference>
<comment type="similarity">
    <text evidence="1">Belongs to the glycosyl hydrolase 3 family.</text>
</comment>
<gene>
    <name evidence="4" type="ORF">BRYFOR_08928</name>
</gene>
<organism evidence="4 5">
    <name type="scientific">Marvinbryantia formatexigens DSM 14469</name>
    <dbReference type="NCBI Taxonomy" id="478749"/>
    <lineage>
        <taxon>Bacteria</taxon>
        <taxon>Bacillati</taxon>
        <taxon>Bacillota</taxon>
        <taxon>Clostridia</taxon>
        <taxon>Lachnospirales</taxon>
        <taxon>Lachnospiraceae</taxon>
        <taxon>Marvinbryantia</taxon>
    </lineage>
</organism>
<dbReference type="GO" id="GO:0004553">
    <property type="term" value="F:hydrolase activity, hydrolyzing O-glycosyl compounds"/>
    <property type="evidence" value="ECO:0007669"/>
    <property type="project" value="InterPro"/>
</dbReference>
<evidence type="ECO:0000313" key="5">
    <source>
        <dbReference type="Proteomes" id="UP000005561"/>
    </source>
</evidence>
<evidence type="ECO:0000313" key="4">
    <source>
        <dbReference type="EMBL" id="EET59019.1"/>
    </source>
</evidence>
<dbReference type="STRING" id="168384.SAMN05660368_03400"/>
<reference evidence="4" key="1">
    <citation type="submission" date="2009-07" db="EMBL/GenBank/DDBJ databases">
        <authorList>
            <person name="Weinstock G."/>
            <person name="Sodergren E."/>
            <person name="Clifton S."/>
            <person name="Fulton L."/>
            <person name="Fulton B."/>
            <person name="Courtney L."/>
            <person name="Fronick C."/>
            <person name="Harrison M."/>
            <person name="Strong C."/>
            <person name="Farmer C."/>
            <person name="Delahaunty K."/>
            <person name="Markovic C."/>
            <person name="Hall O."/>
            <person name="Minx P."/>
            <person name="Tomlinson C."/>
            <person name="Mitreva M."/>
            <person name="Nelson J."/>
            <person name="Hou S."/>
            <person name="Wollam A."/>
            <person name="Pepin K.H."/>
            <person name="Johnson M."/>
            <person name="Bhonagiri V."/>
            <person name="Nash W.E."/>
            <person name="Warren W."/>
            <person name="Chinwalla A."/>
            <person name="Mardis E.R."/>
            <person name="Wilson R.K."/>
        </authorList>
    </citation>
    <scope>NUCLEOTIDE SEQUENCE [LARGE SCALE GENOMIC DNA]</scope>
    <source>
        <strain evidence="4">DSM 14469</strain>
    </source>
</reference>
<feature type="domain" description="Glycoside hydrolase family 3 N-terminal" evidence="3">
    <location>
        <begin position="2"/>
        <end position="147"/>
    </location>
</feature>
<keyword evidence="5" id="KW-1185">Reference proteome</keyword>
<dbReference type="eggNOG" id="COG1472">
    <property type="taxonomic scope" value="Bacteria"/>
</dbReference>
<dbReference type="SUPFAM" id="SSF51445">
    <property type="entry name" value="(Trans)glycosidases"/>
    <property type="match status" value="1"/>
</dbReference>
<evidence type="ECO:0000259" key="3">
    <source>
        <dbReference type="Pfam" id="PF00933"/>
    </source>
</evidence>
<dbReference type="EMBL" id="ACCL02000022">
    <property type="protein sequence ID" value="EET59019.1"/>
    <property type="molecule type" value="Genomic_DNA"/>
</dbReference>
<dbReference type="InterPro" id="IPR036962">
    <property type="entry name" value="Glyco_hydro_3_N_sf"/>
</dbReference>
<dbReference type="InterPro" id="IPR001764">
    <property type="entry name" value="Glyco_hydro_3_N"/>
</dbReference>
<dbReference type="AlphaFoldDB" id="C6LJU1"/>
<dbReference type="InterPro" id="IPR050288">
    <property type="entry name" value="Cellulose_deg_GH3"/>
</dbReference>
<comment type="caution">
    <text evidence="4">The sequence shown here is derived from an EMBL/GenBank/DDBJ whole genome shotgun (WGS) entry which is preliminary data.</text>
</comment>
<name>C6LJU1_9FIRM</name>
<dbReference type="GO" id="GO:0005975">
    <property type="term" value="P:carbohydrate metabolic process"/>
    <property type="evidence" value="ECO:0007669"/>
    <property type="project" value="InterPro"/>
</dbReference>
<protein>
    <submittedName>
        <fullName evidence="4">Glycosyl hydrolase family 3 N-terminal domain protein</fullName>
    </submittedName>
</protein>
<dbReference type="Pfam" id="PF00933">
    <property type="entry name" value="Glyco_hydro_3"/>
    <property type="match status" value="1"/>
</dbReference>
<evidence type="ECO:0000256" key="2">
    <source>
        <dbReference type="ARBA" id="ARBA00022801"/>
    </source>
</evidence>
<dbReference type="Gene3D" id="3.20.20.300">
    <property type="entry name" value="Glycoside hydrolase, family 3, N-terminal domain"/>
    <property type="match status" value="1"/>
</dbReference>